<dbReference type="RefSeq" id="WP_188216835.1">
    <property type="nucleotide sequence ID" value="NZ_BAABGH010000002.1"/>
</dbReference>
<comment type="caution">
    <text evidence="1">The sequence shown here is derived from an EMBL/GenBank/DDBJ whole genome shotgun (WGS) entry which is preliminary data.</text>
</comment>
<sequence>MAVEKDFIKREVEKLILLLTSLIEKVSGINSSNAQRGIEEVNQVLKIQFDLTLKDFTLLDDEDILKRITNMHDSHIDKTIELIYAFVQNSELDGVSEVYDKGTLSAKAILLIDYLNEKSNTFSMKRMSLKKTLQYRI</sequence>
<accession>A0A8J6UI90</accession>
<reference evidence="1" key="1">
    <citation type="journal article" date="2013" name="Int. J. Syst. Evol. Microbiol.">
        <title>Aestuariibaculum suncheonense gen. nov., sp. nov., a marine bacterium of the family Flavobacteriaceae isolated from a tidal flat and emended descriptions of the genera Gaetbulibacter and Tamlana.</title>
        <authorList>
            <person name="Jeong S.H."/>
            <person name="Park M.S."/>
            <person name="Jin H.M."/>
            <person name="Lee K."/>
            <person name="Park W."/>
            <person name="Jeon C.O."/>
        </authorList>
    </citation>
    <scope>NUCLEOTIDE SEQUENCE</scope>
    <source>
        <strain evidence="1">SC17</strain>
    </source>
</reference>
<name>A0A8J6UI90_9FLAO</name>
<gene>
    <name evidence="1" type="ORF">ICJ84_12930</name>
</gene>
<dbReference type="AlphaFoldDB" id="A0A8J6UI90"/>
<reference evidence="1" key="2">
    <citation type="submission" date="2020-09" db="EMBL/GenBank/DDBJ databases">
        <authorList>
            <person name="Wu Z."/>
        </authorList>
    </citation>
    <scope>NUCLEOTIDE SEQUENCE</scope>
    <source>
        <strain evidence="1">SC17</strain>
    </source>
</reference>
<protein>
    <submittedName>
        <fullName evidence="1">Uncharacterized protein</fullName>
    </submittedName>
</protein>
<keyword evidence="2" id="KW-1185">Reference proteome</keyword>
<proteinExistence type="predicted"/>
<evidence type="ECO:0000313" key="2">
    <source>
        <dbReference type="Proteomes" id="UP000602057"/>
    </source>
</evidence>
<dbReference type="Proteomes" id="UP000602057">
    <property type="component" value="Unassembled WGS sequence"/>
</dbReference>
<dbReference type="EMBL" id="JACVXC010000005">
    <property type="protein sequence ID" value="MBD0836339.1"/>
    <property type="molecule type" value="Genomic_DNA"/>
</dbReference>
<evidence type="ECO:0000313" key="1">
    <source>
        <dbReference type="EMBL" id="MBD0836339.1"/>
    </source>
</evidence>
<organism evidence="1 2">
    <name type="scientific">Aestuariibaculum suncheonense</name>
    <dbReference type="NCBI Taxonomy" id="1028745"/>
    <lineage>
        <taxon>Bacteria</taxon>
        <taxon>Pseudomonadati</taxon>
        <taxon>Bacteroidota</taxon>
        <taxon>Flavobacteriia</taxon>
        <taxon>Flavobacteriales</taxon>
        <taxon>Flavobacteriaceae</taxon>
    </lineage>
</organism>